<keyword evidence="1" id="KW-0812">Transmembrane</keyword>
<comment type="caution">
    <text evidence="2">The sequence shown here is derived from an EMBL/GenBank/DDBJ whole genome shotgun (WGS) entry which is preliminary data.</text>
</comment>
<evidence type="ECO:0000256" key="1">
    <source>
        <dbReference type="SAM" id="Phobius"/>
    </source>
</evidence>
<gene>
    <name evidence="2" type="ORF">C7H19_00120</name>
</gene>
<dbReference type="EMBL" id="PXOH01000001">
    <property type="protein sequence ID" value="PSF39232.1"/>
    <property type="molecule type" value="Genomic_DNA"/>
</dbReference>
<evidence type="ECO:0000313" key="3">
    <source>
        <dbReference type="Proteomes" id="UP000239001"/>
    </source>
</evidence>
<keyword evidence="1" id="KW-1133">Transmembrane helix</keyword>
<proteinExistence type="predicted"/>
<reference evidence="2 3" key="1">
    <citation type="submission" date="2018-03" db="EMBL/GenBank/DDBJ databases">
        <title>The ancient ancestry and fast evolution of plastids.</title>
        <authorList>
            <person name="Moore K.R."/>
            <person name="Magnabosco C."/>
            <person name="Momper L."/>
            <person name="Gold D.A."/>
            <person name="Bosak T."/>
            <person name="Fournier G.P."/>
        </authorList>
    </citation>
    <scope>NUCLEOTIDE SEQUENCE [LARGE SCALE GENOMIC DNA]</scope>
    <source>
        <strain evidence="2 3">CCALA 016</strain>
    </source>
</reference>
<accession>A0A2T1M328</accession>
<sequence length="1633" mass="181265">MSKSRATNIPRWIKRTGSKINTLCRTLLNFRQLNFQGRSKTHPVRLKTRRPKDILTGISRNLFSSSKYGKRRRLWSKGFILPTITMILMVFSLVVSSILVRTAQNTQGTIGSRQSQVSYNLATPAVERAKSKIEFLFKRDSRFPNAIPTEEYLERLMWNRQNDPDVAYYTNDANVYEDIYTLPQETRIDIDKDNKPDNAWVYDTDIDGDGVNETVVYSILMRNRRDTTNLNSPLNTKASKQVTRNGPLTLLNGMSIANCSIPGAQGEKVEGWYAINTATVRKNFQVNAVVVKKVEAGKTSDLRNVSSIEFQQDRQMDMGNKWGVWFRYDLEAYPGPDFNWNGAMHTDGNIIWGDTSGGTGISTFLISSPNSCLYTEDASEITVAQNETKQGQITFQGQIMTGNPTPDNFEGKSEIDLYPGAGVAPSGSYKAVGLNKSTDSVKDSLQTGSPYQFSLDPITVFTEDRSVSRYTADPTNASVRSSSWTGSSTYLDHRMRNKLIRRPYLDDLYRADDRWGPKPTYNNKIKVPSAAAYGQDISGTFSDELTKEEPPSAFPDEVGLDGYWERRARVEGLRLIVGQRLELGNTFGWFGNNDPLYLPNSTTLTNLDRQRRSLRDNLAAVQSTLVYHYQNDKDFPVATIATTVHPGTTKTRDQSLSFRNLPYKFQNTNFDAAEIDHVNTDFLTGVGTNGWEFNPPGNAADQAAFATMIESSTNPLRIALNNLALFAGDSQGAFPPVKETSGSIIHPNPDYTMWGNFSELRRVLLNANGSPKTITYSDLSIADRTTVQTAASTLGLLAYNLDNLKKQYEGITKDSVLYKIDSSNSKIIMKALAIFFQQLVDGDTTNGEVNNLISPKVPFPKNYDASKDAATFYGQFTPDQYIEAFQKMPSFIALKTLQQEDADKLLARSRLLATYIQVERDRTLGFQKGYMASPTLLAAKTNKTSWETTFTNSTDDGNGKSIVNPKLVVNSTNINGVVLSDPPLNIISSVGNGLNTAAITGTTPNQQETFNTVCDPEIFNTKPDGTKLSLSDIDLAGLSVAFCSKAITPKYPSLYFIFPRYNHNYLGFLGNDTTENAFGIGDNQPKTGATGANGVPEEYIDDAYLALDRPLTRTFNILSDTKNNTTDAAGADNIDDLDSLAKIALQPKALDGTLSNWKLPRNISTTDPSPTGTSSDRVNKIEFYPNNVKTFARIPFLDTAFYDGRQLMQVRALNVDLKMLNNNSIGTDTWLTKSGIIYAFREDAVREDGIARPAGATFDNCNTETEVFSSSCRMKVNTTISQDPPNNSTTGVSIKPVDYYADPARRLHSFRLINGSDVSRTGTKMGVSFISDNPVYIQGNLNLHQTSGGARLEEFTQKLTSNWDNFYSRDTLDTKFAKEANDRWRPVEILGDALTVLSNSFCDGTVEDGFRNDNGSCPSGTSSYRNSTLAKNGLTTWQRENLKAAADSLDAPIRIDRNAQIVKSDGTVFTDYRTLGDDKTLNTVDPNEDIRTNAIFISGLVPSRAKQSYGGLHNFPRYIENWSGEPLNILGAFIQLNFSTYATGPWDQEAWEPGQNPTTGETIRFYSPPNRRWGYDVALQYNPPGPVAARFISVGSPRNEFYQQLAADDPYTKQLRCATVNGVKIDTKATDCN</sequence>
<protein>
    <submittedName>
        <fullName evidence="2">Uncharacterized protein</fullName>
    </submittedName>
</protein>
<dbReference type="InterPro" id="IPR049774">
    <property type="entry name" value="EPS_HpsA-like"/>
</dbReference>
<dbReference type="Proteomes" id="UP000239001">
    <property type="component" value="Unassembled WGS sequence"/>
</dbReference>
<organism evidence="2 3">
    <name type="scientific">Aphanothece hegewaldii CCALA 016</name>
    <dbReference type="NCBI Taxonomy" id="2107694"/>
    <lineage>
        <taxon>Bacteria</taxon>
        <taxon>Bacillati</taxon>
        <taxon>Cyanobacteriota</taxon>
        <taxon>Cyanophyceae</taxon>
        <taxon>Oscillatoriophycideae</taxon>
        <taxon>Chroococcales</taxon>
        <taxon>Aphanothecaceae</taxon>
        <taxon>Aphanothece</taxon>
    </lineage>
</organism>
<dbReference type="OrthoDB" id="468482at2"/>
<reference evidence="2 3" key="2">
    <citation type="submission" date="2018-03" db="EMBL/GenBank/DDBJ databases">
        <authorList>
            <person name="Keele B.F."/>
        </authorList>
    </citation>
    <scope>NUCLEOTIDE SEQUENCE [LARGE SCALE GENOMIC DNA]</scope>
    <source>
        <strain evidence="2 3">CCALA 016</strain>
    </source>
</reference>
<dbReference type="RefSeq" id="WP_106454855.1">
    <property type="nucleotide sequence ID" value="NZ_PXOH01000001.1"/>
</dbReference>
<keyword evidence="3" id="KW-1185">Reference proteome</keyword>
<dbReference type="NCBIfam" id="NF038301">
    <property type="entry name" value="EPS_HpsA"/>
    <property type="match status" value="1"/>
</dbReference>
<feature type="transmembrane region" description="Helical" evidence="1">
    <location>
        <begin position="79"/>
        <end position="100"/>
    </location>
</feature>
<name>A0A2T1M328_9CHRO</name>
<keyword evidence="1" id="KW-0472">Membrane</keyword>
<evidence type="ECO:0000313" key="2">
    <source>
        <dbReference type="EMBL" id="PSF39232.1"/>
    </source>
</evidence>